<dbReference type="Proteomes" id="UP000789525">
    <property type="component" value="Unassembled WGS sequence"/>
</dbReference>
<evidence type="ECO:0000313" key="1">
    <source>
        <dbReference type="EMBL" id="CAG8686850.1"/>
    </source>
</evidence>
<protein>
    <submittedName>
        <fullName evidence="1">15863_t:CDS:1</fullName>
    </submittedName>
</protein>
<sequence length="288" mass="33269">HPLWKDTTVELKGADGEPPISNYRDGVFVENKFYITILEDAPVCWILDFTQKLRWQKVPVLIDMDPNQFHPVKSTFGAAIKREIYLFGGENRLTDLPTNSMYRLNICNMKLSKIPENETFPTPRSMHSLNPLGLHHLILFGGRCVTESGDSYDTKDFYIYDVYKNAWTSHASTPNLPYPRSSHASTTLCGKLFIYGGQQISSHSPSSSIHDDEDVWEYDFLKCGWRRYLTPMSPPFFLPEEWISTNMTTTEDPLEQMMILYPARKMWVRAKVQGMPRLECMAIKVDPR</sequence>
<comment type="caution">
    <text evidence="1">The sequence shown here is derived from an EMBL/GenBank/DDBJ whole genome shotgun (WGS) entry which is preliminary data.</text>
</comment>
<feature type="non-terminal residue" evidence="1">
    <location>
        <position position="1"/>
    </location>
</feature>
<organism evidence="1 2">
    <name type="scientific">Acaulospora colombiana</name>
    <dbReference type="NCBI Taxonomy" id="27376"/>
    <lineage>
        <taxon>Eukaryota</taxon>
        <taxon>Fungi</taxon>
        <taxon>Fungi incertae sedis</taxon>
        <taxon>Mucoromycota</taxon>
        <taxon>Glomeromycotina</taxon>
        <taxon>Glomeromycetes</taxon>
        <taxon>Diversisporales</taxon>
        <taxon>Acaulosporaceae</taxon>
        <taxon>Acaulospora</taxon>
    </lineage>
</organism>
<reference evidence="1" key="1">
    <citation type="submission" date="2021-06" db="EMBL/GenBank/DDBJ databases">
        <authorList>
            <person name="Kallberg Y."/>
            <person name="Tangrot J."/>
            <person name="Rosling A."/>
        </authorList>
    </citation>
    <scope>NUCLEOTIDE SEQUENCE</scope>
    <source>
        <strain evidence="1">CL356</strain>
    </source>
</reference>
<proteinExistence type="predicted"/>
<gene>
    <name evidence="1" type="ORF">ACOLOM_LOCUS9623</name>
</gene>
<keyword evidence="2" id="KW-1185">Reference proteome</keyword>
<dbReference type="EMBL" id="CAJVPT010028432">
    <property type="protein sequence ID" value="CAG8686850.1"/>
    <property type="molecule type" value="Genomic_DNA"/>
</dbReference>
<name>A0ACA9P6L6_9GLOM</name>
<feature type="non-terminal residue" evidence="1">
    <location>
        <position position="288"/>
    </location>
</feature>
<accession>A0ACA9P6L6</accession>
<evidence type="ECO:0000313" key="2">
    <source>
        <dbReference type="Proteomes" id="UP000789525"/>
    </source>
</evidence>